<keyword evidence="3" id="KW-1185">Reference proteome</keyword>
<dbReference type="EMBL" id="JBIRGH010000031">
    <property type="protein sequence ID" value="MFH8589382.1"/>
    <property type="molecule type" value="Genomic_DNA"/>
</dbReference>
<name>A0ABW7RMS4_9ACTN</name>
<evidence type="ECO:0000256" key="1">
    <source>
        <dbReference type="SAM" id="MobiDB-lite"/>
    </source>
</evidence>
<feature type="compositionally biased region" description="Gly residues" evidence="1">
    <location>
        <begin position="228"/>
        <end position="239"/>
    </location>
</feature>
<dbReference type="RefSeq" id="WP_397676389.1">
    <property type="nucleotide sequence ID" value="NZ_JBIRFW010000003.1"/>
</dbReference>
<feature type="compositionally biased region" description="Low complexity" evidence="1">
    <location>
        <begin position="358"/>
        <end position="368"/>
    </location>
</feature>
<accession>A0ABW7RMS4</accession>
<organism evidence="2 3">
    <name type="scientific">Streptomyces celluloflavus</name>
    <dbReference type="NCBI Taxonomy" id="58344"/>
    <lineage>
        <taxon>Bacteria</taxon>
        <taxon>Bacillati</taxon>
        <taxon>Actinomycetota</taxon>
        <taxon>Actinomycetes</taxon>
        <taxon>Kitasatosporales</taxon>
        <taxon>Streptomycetaceae</taxon>
        <taxon>Streptomyces</taxon>
    </lineage>
</organism>
<protein>
    <submittedName>
        <fullName evidence="2">Biotin transporter BioY</fullName>
    </submittedName>
</protein>
<proteinExistence type="predicted"/>
<sequence>MDTDSARPAVTELRLSAFKTHRNVTLPLGPLTLLSGESGSGKSSALQAYEILARLGSGERLARAVEVVAGGASACVPASARPDEQGRRGFRIGCTVDGPAGLVHLDLAVQAEPELRIVGERLTGGGETLLSTALTDPARPAVQAAWHTAGATPVTRAPLPDDRLGTALLPLRVAGKTAGQRLVLAAAEQVVVALRSAFPCDPRPEAMRAAGTGRAGGDGALGRQAVDGAGGDSGAGGPGAVRRPGGRRSGGSLAGARGGAGVRRRAGGRGSETGGWAGEGDEEPDEGRLRSSCDNLPAVLERTSRECARRHAVLVAAVRDACAGPVDGLRAVPRQPGAVGDGAGAAARTGAGPGAAGRGAPPGTQGTQGTPGGPGAPDARTAPTGRALRTAQGAQGARAVQALSGAEAVQAPHGLQAVLDRGALGVMPVEQLGDGELRFLGLALVLLTGPGVLAMDPVGEIPAAQQQLTVMADGMDRCMDRRQARELVSLAVRMAERGHVRLLGTVRDPSVAEGLPGVRVLHLGA</sequence>
<comment type="caution">
    <text evidence="2">The sequence shown here is derived from an EMBL/GenBank/DDBJ whole genome shotgun (WGS) entry which is preliminary data.</text>
</comment>
<evidence type="ECO:0000313" key="2">
    <source>
        <dbReference type="EMBL" id="MFH8589382.1"/>
    </source>
</evidence>
<feature type="compositionally biased region" description="Gly residues" evidence="1">
    <location>
        <begin position="268"/>
        <end position="278"/>
    </location>
</feature>
<feature type="compositionally biased region" description="Gly residues" evidence="1">
    <location>
        <begin position="247"/>
        <end position="261"/>
    </location>
</feature>
<dbReference type="InterPro" id="IPR027417">
    <property type="entry name" value="P-loop_NTPase"/>
</dbReference>
<dbReference type="SUPFAM" id="SSF52540">
    <property type="entry name" value="P-loop containing nucleoside triphosphate hydrolases"/>
    <property type="match status" value="1"/>
</dbReference>
<gene>
    <name evidence="2" type="ORF">ACH4GP_34255</name>
</gene>
<reference evidence="2 3" key="1">
    <citation type="submission" date="2024-10" db="EMBL/GenBank/DDBJ databases">
        <title>The Natural Products Discovery Center: Release of the First 8490 Sequenced Strains for Exploring Actinobacteria Biosynthetic Diversity.</title>
        <authorList>
            <person name="Kalkreuter E."/>
            <person name="Kautsar S.A."/>
            <person name="Yang D."/>
            <person name="Bader C.D."/>
            <person name="Teijaro C.N."/>
            <person name="Fluegel L."/>
            <person name="Davis C.M."/>
            <person name="Simpson J.R."/>
            <person name="Lauterbach L."/>
            <person name="Steele A.D."/>
            <person name="Gui C."/>
            <person name="Meng S."/>
            <person name="Li G."/>
            <person name="Viehrig K."/>
            <person name="Ye F."/>
            <person name="Su P."/>
            <person name="Kiefer A.F."/>
            <person name="Nichols A."/>
            <person name="Cepeda A.J."/>
            <person name="Yan W."/>
            <person name="Fan B."/>
            <person name="Jiang Y."/>
            <person name="Adhikari A."/>
            <person name="Zheng C.-J."/>
            <person name="Schuster L."/>
            <person name="Cowan T.M."/>
            <person name="Smanski M.J."/>
            <person name="Chevrette M.G."/>
            <person name="De Carvalho L.P.S."/>
            <person name="Shen B."/>
        </authorList>
    </citation>
    <scope>NUCLEOTIDE SEQUENCE [LARGE SCALE GENOMIC DNA]</scope>
    <source>
        <strain evidence="2 3">NPDC018013</strain>
    </source>
</reference>
<dbReference type="Proteomes" id="UP001610990">
    <property type="component" value="Unassembled WGS sequence"/>
</dbReference>
<feature type="region of interest" description="Disordered" evidence="1">
    <location>
        <begin position="331"/>
        <end position="385"/>
    </location>
</feature>
<dbReference type="Gene3D" id="3.40.50.300">
    <property type="entry name" value="P-loop containing nucleotide triphosphate hydrolases"/>
    <property type="match status" value="1"/>
</dbReference>
<feature type="compositionally biased region" description="Low complexity" evidence="1">
    <location>
        <begin position="376"/>
        <end position="385"/>
    </location>
</feature>
<feature type="region of interest" description="Disordered" evidence="1">
    <location>
        <begin position="203"/>
        <end position="292"/>
    </location>
</feature>
<evidence type="ECO:0000313" key="3">
    <source>
        <dbReference type="Proteomes" id="UP001610990"/>
    </source>
</evidence>